<name>A0A9N9H3R9_9GLOM</name>
<feature type="non-terminal residue" evidence="1">
    <location>
        <position position="1"/>
    </location>
</feature>
<evidence type="ECO:0000313" key="1">
    <source>
        <dbReference type="EMBL" id="CAG8645125.1"/>
    </source>
</evidence>
<dbReference type="EMBL" id="CAJVPL010004244">
    <property type="protein sequence ID" value="CAG8645125.1"/>
    <property type="molecule type" value="Genomic_DNA"/>
</dbReference>
<comment type="caution">
    <text evidence="1">The sequence shown here is derived from an EMBL/GenBank/DDBJ whole genome shotgun (WGS) entry which is preliminary data.</text>
</comment>
<dbReference type="OrthoDB" id="2384826at2759"/>
<sequence length="81" mass="9556">TPQTELQHNLLQELTKKVNSYYAPEEQNNYTTYSLFGFVSEIVEQKFKEGKRKGQPYYVLKMGEPKKETIQARKEDLPLDK</sequence>
<protein>
    <submittedName>
        <fullName evidence="1">11037_t:CDS:1</fullName>
    </submittedName>
</protein>
<dbReference type="AlphaFoldDB" id="A0A9N9H3R9"/>
<proteinExistence type="predicted"/>
<organism evidence="1 2">
    <name type="scientific">Ambispora gerdemannii</name>
    <dbReference type="NCBI Taxonomy" id="144530"/>
    <lineage>
        <taxon>Eukaryota</taxon>
        <taxon>Fungi</taxon>
        <taxon>Fungi incertae sedis</taxon>
        <taxon>Mucoromycota</taxon>
        <taxon>Glomeromycotina</taxon>
        <taxon>Glomeromycetes</taxon>
        <taxon>Archaeosporales</taxon>
        <taxon>Ambisporaceae</taxon>
        <taxon>Ambispora</taxon>
    </lineage>
</organism>
<keyword evidence="2" id="KW-1185">Reference proteome</keyword>
<reference evidence="1" key="1">
    <citation type="submission" date="2021-06" db="EMBL/GenBank/DDBJ databases">
        <authorList>
            <person name="Kallberg Y."/>
            <person name="Tangrot J."/>
            <person name="Rosling A."/>
        </authorList>
    </citation>
    <scope>NUCLEOTIDE SEQUENCE</scope>
    <source>
        <strain evidence="1">MT106</strain>
    </source>
</reference>
<dbReference type="Proteomes" id="UP000789831">
    <property type="component" value="Unassembled WGS sequence"/>
</dbReference>
<accession>A0A9N9H3R9</accession>
<gene>
    <name evidence="1" type="ORF">AGERDE_LOCUS11161</name>
</gene>
<evidence type="ECO:0000313" key="2">
    <source>
        <dbReference type="Proteomes" id="UP000789831"/>
    </source>
</evidence>